<dbReference type="AlphaFoldDB" id="A0AAD6FHA3"/>
<comment type="caution">
    <text evidence="1">The sequence shown here is derived from an EMBL/GenBank/DDBJ whole genome shotgun (WGS) entry which is preliminary data.</text>
</comment>
<accession>A0AAD6FHA3</accession>
<evidence type="ECO:0000313" key="2">
    <source>
        <dbReference type="Proteomes" id="UP001219934"/>
    </source>
</evidence>
<keyword evidence="2" id="KW-1185">Reference proteome</keyword>
<dbReference type="Proteomes" id="UP001219934">
    <property type="component" value="Unassembled WGS sequence"/>
</dbReference>
<sequence length="94" mass="10603">EEKGREREKEKEVHERLLEALAMRGSGALPAAPHTEDELFLKSLLPSLQRPTQQKNFVKFEIGISITFTIDGEVLVERSHGEGMHNLQGVEHSN</sequence>
<feature type="non-terminal residue" evidence="1">
    <location>
        <position position="1"/>
    </location>
</feature>
<dbReference type="EMBL" id="JAPTMU010000012">
    <property type="protein sequence ID" value="KAJ4934807.1"/>
    <property type="molecule type" value="Genomic_DNA"/>
</dbReference>
<protein>
    <submittedName>
        <fullName evidence="1">Uncharacterized protein</fullName>
    </submittedName>
</protein>
<gene>
    <name evidence="1" type="ORF">JOQ06_007589</name>
</gene>
<evidence type="ECO:0000313" key="1">
    <source>
        <dbReference type="EMBL" id="KAJ4934807.1"/>
    </source>
</evidence>
<proteinExistence type="predicted"/>
<organism evidence="1 2">
    <name type="scientific">Pogonophryne albipinna</name>
    <dbReference type="NCBI Taxonomy" id="1090488"/>
    <lineage>
        <taxon>Eukaryota</taxon>
        <taxon>Metazoa</taxon>
        <taxon>Chordata</taxon>
        <taxon>Craniata</taxon>
        <taxon>Vertebrata</taxon>
        <taxon>Euteleostomi</taxon>
        <taxon>Actinopterygii</taxon>
        <taxon>Neopterygii</taxon>
        <taxon>Teleostei</taxon>
        <taxon>Neoteleostei</taxon>
        <taxon>Acanthomorphata</taxon>
        <taxon>Eupercaria</taxon>
        <taxon>Perciformes</taxon>
        <taxon>Notothenioidei</taxon>
        <taxon>Pogonophryne</taxon>
    </lineage>
</organism>
<reference evidence="1" key="1">
    <citation type="submission" date="2022-11" db="EMBL/GenBank/DDBJ databases">
        <title>Chromosome-level genome of Pogonophryne albipinna.</title>
        <authorList>
            <person name="Jo E."/>
        </authorList>
    </citation>
    <scope>NUCLEOTIDE SEQUENCE</scope>
    <source>
        <strain evidence="1">SGF0006</strain>
        <tissue evidence="1">Muscle</tissue>
    </source>
</reference>
<feature type="non-terminal residue" evidence="1">
    <location>
        <position position="94"/>
    </location>
</feature>
<name>A0AAD6FHA3_9TELE</name>